<accession>A0ABP7ZA34</accession>
<feature type="compositionally biased region" description="Basic and acidic residues" evidence="1">
    <location>
        <begin position="10"/>
        <end position="19"/>
    </location>
</feature>
<feature type="region of interest" description="Disordered" evidence="1">
    <location>
        <begin position="1"/>
        <end position="70"/>
    </location>
</feature>
<feature type="compositionally biased region" description="Basic residues" evidence="1">
    <location>
        <begin position="20"/>
        <end position="30"/>
    </location>
</feature>
<protein>
    <submittedName>
        <fullName evidence="2">Uncharacterized protein</fullName>
    </submittedName>
</protein>
<dbReference type="Proteomes" id="UP001500266">
    <property type="component" value="Unassembled WGS sequence"/>
</dbReference>
<evidence type="ECO:0000256" key="1">
    <source>
        <dbReference type="SAM" id="MobiDB-lite"/>
    </source>
</evidence>
<sequence>MTPDMTPDTAPEKTPEKAKGAPRGRSRTGRPPRSTGEGHSVEMAFSTSMRPARHAGHTAATTPITAATTR</sequence>
<proteinExistence type="predicted"/>
<feature type="compositionally biased region" description="Low complexity" evidence="1">
    <location>
        <begin position="58"/>
        <end position="70"/>
    </location>
</feature>
<gene>
    <name evidence="2" type="ORF">GCM10022416_43020</name>
</gene>
<reference evidence="3" key="1">
    <citation type="journal article" date="2019" name="Int. J. Syst. Evol. Microbiol.">
        <title>The Global Catalogue of Microorganisms (GCM) 10K type strain sequencing project: providing services to taxonomists for standard genome sequencing and annotation.</title>
        <authorList>
            <consortium name="The Broad Institute Genomics Platform"/>
            <consortium name="The Broad Institute Genome Sequencing Center for Infectious Disease"/>
            <person name="Wu L."/>
            <person name="Ma J."/>
        </authorList>
    </citation>
    <scope>NUCLEOTIDE SEQUENCE [LARGE SCALE GENOMIC DNA]</scope>
    <source>
        <strain evidence="3">JCM 17316</strain>
    </source>
</reference>
<dbReference type="EMBL" id="BAABDO010000073">
    <property type="protein sequence ID" value="GAA4148593.1"/>
    <property type="molecule type" value="Genomic_DNA"/>
</dbReference>
<keyword evidence="3" id="KW-1185">Reference proteome</keyword>
<organism evidence="2 3">
    <name type="scientific">Actinomadura keratinilytica</name>
    <dbReference type="NCBI Taxonomy" id="547461"/>
    <lineage>
        <taxon>Bacteria</taxon>
        <taxon>Bacillati</taxon>
        <taxon>Actinomycetota</taxon>
        <taxon>Actinomycetes</taxon>
        <taxon>Streptosporangiales</taxon>
        <taxon>Thermomonosporaceae</taxon>
        <taxon>Actinomadura</taxon>
    </lineage>
</organism>
<evidence type="ECO:0000313" key="2">
    <source>
        <dbReference type="EMBL" id="GAA4148593.1"/>
    </source>
</evidence>
<evidence type="ECO:0000313" key="3">
    <source>
        <dbReference type="Proteomes" id="UP001500266"/>
    </source>
</evidence>
<name>A0ABP7ZA34_9ACTN</name>
<comment type="caution">
    <text evidence="2">The sequence shown here is derived from an EMBL/GenBank/DDBJ whole genome shotgun (WGS) entry which is preliminary data.</text>
</comment>